<feature type="compositionally biased region" description="Basic and acidic residues" evidence="1">
    <location>
        <begin position="95"/>
        <end position="107"/>
    </location>
</feature>
<keyword evidence="2" id="KW-0812">Transmembrane</keyword>
<proteinExistence type="predicted"/>
<evidence type="ECO:0000256" key="1">
    <source>
        <dbReference type="SAM" id="MobiDB-lite"/>
    </source>
</evidence>
<dbReference type="RefSeq" id="WP_050364139.1">
    <property type="nucleotide sequence ID" value="NZ_CP134822.1"/>
</dbReference>
<reference evidence="3 4" key="1">
    <citation type="journal article" date="2014" name="Genome Announc.">
        <title>Draft Genome Sequence of Streptomyces fradiae ATCC 19609, a Strain Highly Sensitive to Antibiotics.</title>
        <authorList>
            <person name="Bekker O.B."/>
            <person name="Klimina K.M."/>
            <person name="Vatlin A.A."/>
            <person name="Zakharevich N.V."/>
            <person name="Kasianov A.S."/>
            <person name="Danilenko V.N."/>
        </authorList>
    </citation>
    <scope>NUCLEOTIDE SEQUENCE [LARGE SCALE GENOMIC DNA]</scope>
    <source>
        <strain evidence="3 4">ATCC 19609</strain>
    </source>
</reference>
<evidence type="ECO:0000256" key="2">
    <source>
        <dbReference type="SAM" id="Phobius"/>
    </source>
</evidence>
<gene>
    <name evidence="3" type="ORF">SFRA_030725</name>
</gene>
<dbReference type="AlphaFoldDB" id="A0A3R7IKD3"/>
<feature type="compositionally biased region" description="Acidic residues" evidence="1">
    <location>
        <begin position="83"/>
        <end position="94"/>
    </location>
</feature>
<feature type="compositionally biased region" description="Pro residues" evidence="1">
    <location>
        <begin position="1"/>
        <end position="35"/>
    </location>
</feature>
<organism evidence="3 4">
    <name type="scientific">Streptomyces xinghaiensis</name>
    <dbReference type="NCBI Taxonomy" id="1038928"/>
    <lineage>
        <taxon>Bacteria</taxon>
        <taxon>Bacillati</taxon>
        <taxon>Actinomycetota</taxon>
        <taxon>Actinomycetes</taxon>
        <taxon>Kitasatosporales</taxon>
        <taxon>Streptomycetaceae</taxon>
        <taxon>Streptomyces</taxon>
    </lineage>
</organism>
<comment type="caution">
    <text evidence="3">The sequence shown here is derived from an EMBL/GenBank/DDBJ whole genome shotgun (WGS) entry which is preliminary data.</text>
</comment>
<accession>A0A3R7IKD3</accession>
<feature type="region of interest" description="Disordered" evidence="1">
    <location>
        <begin position="77"/>
        <end position="134"/>
    </location>
</feature>
<protein>
    <submittedName>
        <fullName evidence="3">Uncharacterized protein</fullName>
    </submittedName>
</protein>
<dbReference type="EMBL" id="JNAD02000021">
    <property type="protein sequence ID" value="RKM90843.1"/>
    <property type="molecule type" value="Genomic_DNA"/>
</dbReference>
<feature type="region of interest" description="Disordered" evidence="1">
    <location>
        <begin position="1"/>
        <end position="44"/>
    </location>
</feature>
<evidence type="ECO:0000313" key="4">
    <source>
        <dbReference type="Proteomes" id="UP000028058"/>
    </source>
</evidence>
<keyword evidence="2" id="KW-1133">Transmembrane helix</keyword>
<evidence type="ECO:0000313" key="3">
    <source>
        <dbReference type="EMBL" id="RKM90843.1"/>
    </source>
</evidence>
<sequence length="302" mass="31876">MNDAVPPPGPMPPAAEPVPAAAPPPAGAPPSPPPGRSRRSRRRALTTGLAVLLCLGAAGSGTVYAVQKLDAADRTAPTVVWADSDETDETDEPDEPGRDGAEGKPEKSGAGAGEPGEPGDAPALAGRLLPMPPDHAPGPDIGEFGNDYVLTGQDARAVLKESGRDLPAKQRRERERALEKLRIEGLAGRTYHSEEHGTVAEIQIMRMKNRAGARELHQSYVQLYELLGIFRDGPRVKGHKNATCLLAPKPEKNGLTGMNCMAQVDDLLVTLIVSGAEPLPAKDMAGLMKDQLDHITAPGEYV</sequence>
<keyword evidence="2" id="KW-0472">Membrane</keyword>
<feature type="transmembrane region" description="Helical" evidence="2">
    <location>
        <begin position="44"/>
        <end position="66"/>
    </location>
</feature>
<dbReference type="OrthoDB" id="3853749at2"/>
<keyword evidence="4" id="KW-1185">Reference proteome</keyword>
<name>A0A3R7IKD3_9ACTN</name>
<dbReference type="Proteomes" id="UP000028058">
    <property type="component" value="Unassembled WGS sequence"/>
</dbReference>